<protein>
    <submittedName>
        <fullName evidence="1">Uncharacterized protein</fullName>
    </submittedName>
</protein>
<dbReference type="AlphaFoldDB" id="A0A438CY45"/>
<organism evidence="1 2">
    <name type="scientific">Vitis vinifera</name>
    <name type="common">Grape</name>
    <dbReference type="NCBI Taxonomy" id="29760"/>
    <lineage>
        <taxon>Eukaryota</taxon>
        <taxon>Viridiplantae</taxon>
        <taxon>Streptophyta</taxon>
        <taxon>Embryophyta</taxon>
        <taxon>Tracheophyta</taxon>
        <taxon>Spermatophyta</taxon>
        <taxon>Magnoliopsida</taxon>
        <taxon>eudicotyledons</taxon>
        <taxon>Gunneridae</taxon>
        <taxon>Pentapetalae</taxon>
        <taxon>rosids</taxon>
        <taxon>Vitales</taxon>
        <taxon>Vitaceae</taxon>
        <taxon>Viteae</taxon>
        <taxon>Vitis</taxon>
    </lineage>
</organism>
<gene>
    <name evidence="1" type="ORF">CK203_108613</name>
</gene>
<proteinExistence type="predicted"/>
<sequence>MVKRRKFQKGDLVLKVLRGLINDLRGKFRPTWSGPSFIRDLTREGAAWLTNLDGNQFIEPINVDQLKKFYA</sequence>
<dbReference type="EMBL" id="QGNW01001914">
    <property type="protein sequence ID" value="RVW28135.1"/>
    <property type="molecule type" value="Genomic_DNA"/>
</dbReference>
<evidence type="ECO:0000313" key="1">
    <source>
        <dbReference type="EMBL" id="RVW28135.1"/>
    </source>
</evidence>
<reference evidence="1 2" key="1">
    <citation type="journal article" date="2018" name="PLoS Genet.">
        <title>Population sequencing reveals clonal diversity and ancestral inbreeding in the grapevine cultivar Chardonnay.</title>
        <authorList>
            <person name="Roach M.J."/>
            <person name="Johnson D.L."/>
            <person name="Bohlmann J."/>
            <person name="van Vuuren H.J."/>
            <person name="Jones S.J."/>
            <person name="Pretorius I.S."/>
            <person name="Schmidt S.A."/>
            <person name="Borneman A.R."/>
        </authorList>
    </citation>
    <scope>NUCLEOTIDE SEQUENCE [LARGE SCALE GENOMIC DNA]</scope>
    <source>
        <strain evidence="2">cv. Chardonnay</strain>
        <tissue evidence="1">Leaf</tissue>
    </source>
</reference>
<dbReference type="Proteomes" id="UP000288805">
    <property type="component" value="Unassembled WGS sequence"/>
</dbReference>
<comment type="caution">
    <text evidence="1">The sequence shown here is derived from an EMBL/GenBank/DDBJ whole genome shotgun (WGS) entry which is preliminary data.</text>
</comment>
<accession>A0A438CY45</accession>
<name>A0A438CY45_VITVI</name>
<evidence type="ECO:0000313" key="2">
    <source>
        <dbReference type="Proteomes" id="UP000288805"/>
    </source>
</evidence>